<dbReference type="InterPro" id="IPR014014">
    <property type="entry name" value="RNA_helicase_DEAD_Q_motif"/>
</dbReference>
<evidence type="ECO:0000313" key="11">
    <source>
        <dbReference type="EMBL" id="NMB69853.1"/>
    </source>
</evidence>
<dbReference type="SMART" id="SM00487">
    <property type="entry name" value="DEXDc"/>
    <property type="match status" value="1"/>
</dbReference>
<comment type="similarity">
    <text evidence="5">Belongs to the DEAD box helicase family.</text>
</comment>
<feature type="region of interest" description="Disordered" evidence="7">
    <location>
        <begin position="1"/>
        <end position="47"/>
    </location>
</feature>
<keyword evidence="1" id="KW-0547">Nucleotide-binding</keyword>
<feature type="domain" description="DEAD-box RNA helicase Q" evidence="10">
    <location>
        <begin position="81"/>
        <end position="109"/>
    </location>
</feature>
<dbReference type="PANTHER" id="PTHR47959:SF13">
    <property type="entry name" value="ATP-DEPENDENT RNA HELICASE RHLE"/>
    <property type="match status" value="1"/>
</dbReference>
<protein>
    <submittedName>
        <fullName evidence="11">DEAD/DEAH box helicase</fullName>
    </submittedName>
</protein>
<reference evidence="11 12" key="1">
    <citation type="journal article" date="2020" name="Biotechnol. Biofuels">
        <title>New insights from the biogas microbiome by comprehensive genome-resolved metagenomics of nearly 1600 species originating from multiple anaerobic digesters.</title>
        <authorList>
            <person name="Campanaro S."/>
            <person name="Treu L."/>
            <person name="Rodriguez-R L.M."/>
            <person name="Kovalovszki A."/>
            <person name="Ziels R.M."/>
            <person name="Maus I."/>
            <person name="Zhu X."/>
            <person name="Kougias P.G."/>
            <person name="Basile A."/>
            <person name="Luo G."/>
            <person name="Schluter A."/>
            <person name="Konstantinidis K.T."/>
            <person name="Angelidaki I."/>
        </authorList>
    </citation>
    <scope>NUCLEOTIDE SEQUENCE [LARGE SCALE GENOMIC DNA]</scope>
    <source>
        <strain evidence="11">AS27yjCOA_165</strain>
    </source>
</reference>
<dbReference type="InterPro" id="IPR001650">
    <property type="entry name" value="Helicase_C-like"/>
</dbReference>
<sequence length="425" mass="47778">MSYSNENRSRSRSASGGRSFRGSMNTGTFKGYRSNNRSGFGGGRSNRQKTWPIYELEKVIQDLKKTQPFEQPEETSYIPKHQFNDFEISPKLKQNIVTKGYTSPTPIQDKTIPAIINGRDIIGIANTGTGKTAAFLIPLIERVSRDRSRKVLILTPTRELAVQIYEEFRSYSTDMRIYSAVLIGGANIERQKTELKKQPSFVIATPGRLKDLLKQKAIRISDYNTVVLDETDRMVDIGFISDIKLFISLMPKNRQSLFFSATVSPKVEEILQSFVQDPVTVSVKKQETAVNVEQKIVRVFGGGTKKLETLHQILLTEECAKVLVFGSTKWGVQKLADALVQKGHKAEAIHGNKSQAQRQLALKKFKTNEIKVLLATDVASRGLDIKDVSHVINYDMPESYEAYVHRIGRTGRADKKGIALTLVEY</sequence>
<evidence type="ECO:0000259" key="9">
    <source>
        <dbReference type="PROSITE" id="PS51194"/>
    </source>
</evidence>
<keyword evidence="2" id="KW-0378">Hydrolase</keyword>
<dbReference type="PROSITE" id="PS51192">
    <property type="entry name" value="HELICASE_ATP_BIND_1"/>
    <property type="match status" value="1"/>
</dbReference>
<feature type="compositionally biased region" description="Low complexity" evidence="7">
    <location>
        <begin position="12"/>
        <end position="23"/>
    </location>
</feature>
<evidence type="ECO:0000256" key="1">
    <source>
        <dbReference type="ARBA" id="ARBA00022741"/>
    </source>
</evidence>
<dbReference type="InterPro" id="IPR027417">
    <property type="entry name" value="P-loop_NTPase"/>
</dbReference>
<evidence type="ECO:0000256" key="5">
    <source>
        <dbReference type="ARBA" id="ARBA00038437"/>
    </source>
</evidence>
<feature type="domain" description="Helicase C-terminal" evidence="9">
    <location>
        <begin position="309"/>
        <end position="425"/>
    </location>
</feature>
<dbReference type="Proteomes" id="UP000526033">
    <property type="component" value="Unassembled WGS sequence"/>
</dbReference>
<dbReference type="InterPro" id="IPR044742">
    <property type="entry name" value="DEAD/DEAH_RhlB"/>
</dbReference>
<feature type="domain" description="Helicase ATP-binding" evidence="8">
    <location>
        <begin position="112"/>
        <end position="281"/>
    </location>
</feature>
<accession>A0A7X9DK04</accession>
<dbReference type="InterPro" id="IPR014001">
    <property type="entry name" value="Helicase_ATP-bd"/>
</dbReference>
<dbReference type="GO" id="GO:0005524">
    <property type="term" value="F:ATP binding"/>
    <property type="evidence" value="ECO:0007669"/>
    <property type="project" value="UniProtKB-KW"/>
</dbReference>
<comment type="caution">
    <text evidence="11">The sequence shown here is derived from an EMBL/GenBank/DDBJ whole genome shotgun (WGS) entry which is preliminary data.</text>
</comment>
<dbReference type="PROSITE" id="PS51194">
    <property type="entry name" value="HELICASE_CTER"/>
    <property type="match status" value="1"/>
</dbReference>
<evidence type="ECO:0000256" key="2">
    <source>
        <dbReference type="ARBA" id="ARBA00022801"/>
    </source>
</evidence>
<dbReference type="EMBL" id="JAAZNL010000016">
    <property type="protein sequence ID" value="NMB69853.1"/>
    <property type="molecule type" value="Genomic_DNA"/>
</dbReference>
<dbReference type="AlphaFoldDB" id="A0A7X9DK04"/>
<evidence type="ECO:0000256" key="3">
    <source>
        <dbReference type="ARBA" id="ARBA00022806"/>
    </source>
</evidence>
<evidence type="ECO:0000256" key="7">
    <source>
        <dbReference type="SAM" id="MobiDB-lite"/>
    </source>
</evidence>
<feature type="short sequence motif" description="Q motif" evidence="6">
    <location>
        <begin position="81"/>
        <end position="109"/>
    </location>
</feature>
<dbReference type="GO" id="GO:0003676">
    <property type="term" value="F:nucleic acid binding"/>
    <property type="evidence" value="ECO:0007669"/>
    <property type="project" value="InterPro"/>
</dbReference>
<gene>
    <name evidence="11" type="ORF">GYA27_01450</name>
</gene>
<evidence type="ECO:0000256" key="4">
    <source>
        <dbReference type="ARBA" id="ARBA00022840"/>
    </source>
</evidence>
<dbReference type="GO" id="GO:0016787">
    <property type="term" value="F:hydrolase activity"/>
    <property type="evidence" value="ECO:0007669"/>
    <property type="project" value="UniProtKB-KW"/>
</dbReference>
<dbReference type="SMART" id="SM00490">
    <property type="entry name" value="HELICc"/>
    <property type="match status" value="1"/>
</dbReference>
<evidence type="ECO:0000259" key="10">
    <source>
        <dbReference type="PROSITE" id="PS51195"/>
    </source>
</evidence>
<dbReference type="Gene3D" id="3.40.50.300">
    <property type="entry name" value="P-loop containing nucleotide triphosphate hydrolases"/>
    <property type="match status" value="2"/>
</dbReference>
<dbReference type="Pfam" id="PF00271">
    <property type="entry name" value="Helicase_C"/>
    <property type="match status" value="1"/>
</dbReference>
<dbReference type="GO" id="GO:0003724">
    <property type="term" value="F:RNA helicase activity"/>
    <property type="evidence" value="ECO:0007669"/>
    <property type="project" value="InterPro"/>
</dbReference>
<evidence type="ECO:0000313" key="12">
    <source>
        <dbReference type="Proteomes" id="UP000526033"/>
    </source>
</evidence>
<keyword evidence="3 11" id="KW-0347">Helicase</keyword>
<organism evidence="11 12">
    <name type="scientific">candidate division WWE3 bacterium</name>
    <dbReference type="NCBI Taxonomy" id="2053526"/>
    <lineage>
        <taxon>Bacteria</taxon>
        <taxon>Katanobacteria</taxon>
    </lineage>
</organism>
<dbReference type="CDD" id="cd18787">
    <property type="entry name" value="SF2_C_DEAD"/>
    <property type="match status" value="1"/>
</dbReference>
<proteinExistence type="inferred from homology"/>
<dbReference type="SUPFAM" id="SSF52540">
    <property type="entry name" value="P-loop containing nucleoside triphosphate hydrolases"/>
    <property type="match status" value="1"/>
</dbReference>
<dbReference type="GO" id="GO:0005829">
    <property type="term" value="C:cytosol"/>
    <property type="evidence" value="ECO:0007669"/>
    <property type="project" value="TreeGrafter"/>
</dbReference>
<dbReference type="CDD" id="cd00268">
    <property type="entry name" value="DEADc"/>
    <property type="match status" value="1"/>
</dbReference>
<evidence type="ECO:0000259" key="8">
    <source>
        <dbReference type="PROSITE" id="PS51192"/>
    </source>
</evidence>
<dbReference type="InterPro" id="IPR011545">
    <property type="entry name" value="DEAD/DEAH_box_helicase_dom"/>
</dbReference>
<dbReference type="PANTHER" id="PTHR47959">
    <property type="entry name" value="ATP-DEPENDENT RNA HELICASE RHLE-RELATED"/>
    <property type="match status" value="1"/>
</dbReference>
<dbReference type="Pfam" id="PF00270">
    <property type="entry name" value="DEAD"/>
    <property type="match status" value="1"/>
</dbReference>
<evidence type="ECO:0000256" key="6">
    <source>
        <dbReference type="PROSITE-ProRule" id="PRU00552"/>
    </source>
</evidence>
<dbReference type="InterPro" id="IPR050079">
    <property type="entry name" value="DEAD_box_RNA_helicase"/>
</dbReference>
<dbReference type="PROSITE" id="PS51195">
    <property type="entry name" value="Q_MOTIF"/>
    <property type="match status" value="1"/>
</dbReference>
<keyword evidence="4" id="KW-0067">ATP-binding</keyword>
<name>A0A7X9DK04_UNCKA</name>